<dbReference type="PANTHER" id="PTHR28017">
    <property type="entry name" value="DASH COMPLEX SUBUNIT DAD3"/>
    <property type="match status" value="1"/>
</dbReference>
<reference evidence="19" key="1">
    <citation type="journal article" date="2016" name="Genome Announc.">
        <title>Genome sequences of three species of Hanseniaspora isolated from spontaneous wine fermentations.</title>
        <authorList>
            <person name="Sternes P.R."/>
            <person name="Lee D."/>
            <person name="Kutyna D.R."/>
            <person name="Borneman A.R."/>
        </authorList>
    </citation>
    <scope>NUCLEOTIDE SEQUENCE [LARGE SCALE GENOMIC DNA]</scope>
    <source>
        <strain evidence="19">AWRI3579</strain>
    </source>
</reference>
<evidence type="ECO:0000256" key="8">
    <source>
        <dbReference type="ARBA" id="ARBA00022701"/>
    </source>
</evidence>
<keyword evidence="19" id="KW-1185">Reference proteome</keyword>
<keyword evidence="11" id="KW-0995">Kinetochore</keyword>
<keyword evidence="6" id="KW-0963">Cytoplasm</keyword>
<evidence type="ECO:0000256" key="7">
    <source>
        <dbReference type="ARBA" id="ARBA00022618"/>
    </source>
</evidence>
<dbReference type="Proteomes" id="UP000095728">
    <property type="component" value="Unassembled WGS sequence"/>
</dbReference>
<dbReference type="Pfam" id="PF08656">
    <property type="entry name" value="DASH_Dad3"/>
    <property type="match status" value="1"/>
</dbReference>
<evidence type="ECO:0000313" key="19">
    <source>
        <dbReference type="Proteomes" id="UP000095728"/>
    </source>
</evidence>
<name>A0A1E5REY2_9ASCO</name>
<evidence type="ECO:0000256" key="12">
    <source>
        <dbReference type="ARBA" id="ARBA00023212"/>
    </source>
</evidence>
<dbReference type="InParanoid" id="A0A1E5REY2"/>
<evidence type="ECO:0000256" key="10">
    <source>
        <dbReference type="ARBA" id="ARBA00022829"/>
    </source>
</evidence>
<keyword evidence="14" id="KW-0131">Cell cycle</keyword>
<dbReference type="GO" id="GO:0042729">
    <property type="term" value="C:DASH complex"/>
    <property type="evidence" value="ECO:0007669"/>
    <property type="project" value="InterPro"/>
</dbReference>
<protein>
    <recommendedName>
        <fullName evidence="16">DASH complex subunit DAD3</fullName>
    </recommendedName>
    <alternativeName>
        <fullName evidence="17">Outer kinetochore protein DAD3</fullName>
    </alternativeName>
</protein>
<keyword evidence="12" id="KW-0206">Cytoskeleton</keyword>
<dbReference type="EMBL" id="LPNM01000007">
    <property type="protein sequence ID" value="OEJ85123.1"/>
    <property type="molecule type" value="Genomic_DNA"/>
</dbReference>
<evidence type="ECO:0000256" key="5">
    <source>
        <dbReference type="ARBA" id="ARBA00022454"/>
    </source>
</evidence>
<dbReference type="GO" id="GO:0051010">
    <property type="term" value="F:microtubule plus-end binding"/>
    <property type="evidence" value="ECO:0007669"/>
    <property type="project" value="TreeGrafter"/>
</dbReference>
<dbReference type="STRING" id="56408.A0A1E5REY2"/>
<comment type="subcellular location">
    <subcellularLocation>
        <location evidence="3">Chromosome</location>
        <location evidence="3">Centromere</location>
        <location evidence="3">Kinetochore</location>
    </subcellularLocation>
    <subcellularLocation>
        <location evidence="2">Cytoplasm</location>
        <location evidence="2">Cytoskeleton</location>
        <location evidence="2">Spindle</location>
    </subcellularLocation>
    <subcellularLocation>
        <location evidence="1">Nucleus</location>
    </subcellularLocation>
</comment>
<proteinExistence type="inferred from homology"/>
<dbReference type="InterPro" id="IPR013965">
    <property type="entry name" value="DASH_Dad3"/>
</dbReference>
<evidence type="ECO:0000256" key="15">
    <source>
        <dbReference type="ARBA" id="ARBA00023328"/>
    </source>
</evidence>
<keyword evidence="13" id="KW-0539">Nucleus</keyword>
<keyword evidence="8" id="KW-0493">Microtubule</keyword>
<comment type="caution">
    <text evidence="18">The sequence shown here is derived from an EMBL/GenBank/DDBJ whole genome shotgun (WGS) entry which is preliminary data.</text>
</comment>
<dbReference type="FunCoup" id="A0A1E5REY2">
    <property type="interactions" value="13"/>
</dbReference>
<dbReference type="PANTHER" id="PTHR28017:SF1">
    <property type="entry name" value="DASH COMPLEX SUBUNIT DAD3"/>
    <property type="match status" value="1"/>
</dbReference>
<evidence type="ECO:0000256" key="11">
    <source>
        <dbReference type="ARBA" id="ARBA00022838"/>
    </source>
</evidence>
<evidence type="ECO:0000256" key="16">
    <source>
        <dbReference type="ARBA" id="ARBA00044179"/>
    </source>
</evidence>
<evidence type="ECO:0000256" key="6">
    <source>
        <dbReference type="ARBA" id="ARBA00022490"/>
    </source>
</evidence>
<accession>A0A1E5REY2</accession>
<keyword evidence="10" id="KW-0159">Chromosome partition</keyword>
<dbReference type="GO" id="GO:0008608">
    <property type="term" value="P:attachment of spindle microtubules to kinetochore"/>
    <property type="evidence" value="ECO:0007669"/>
    <property type="project" value="InterPro"/>
</dbReference>
<evidence type="ECO:0000256" key="3">
    <source>
        <dbReference type="ARBA" id="ARBA00004629"/>
    </source>
</evidence>
<evidence type="ECO:0000256" key="1">
    <source>
        <dbReference type="ARBA" id="ARBA00004123"/>
    </source>
</evidence>
<dbReference type="AlphaFoldDB" id="A0A1E5REY2"/>
<keyword evidence="5" id="KW-0158">Chromosome</keyword>
<dbReference type="GO" id="GO:0005874">
    <property type="term" value="C:microtubule"/>
    <property type="evidence" value="ECO:0007669"/>
    <property type="project" value="UniProtKB-KW"/>
</dbReference>
<evidence type="ECO:0000256" key="2">
    <source>
        <dbReference type="ARBA" id="ARBA00004186"/>
    </source>
</evidence>
<evidence type="ECO:0000256" key="4">
    <source>
        <dbReference type="ARBA" id="ARBA00006277"/>
    </source>
</evidence>
<dbReference type="OrthoDB" id="2443965at2759"/>
<organism evidence="18 19">
    <name type="scientific">Hanseniaspora osmophila</name>
    <dbReference type="NCBI Taxonomy" id="56408"/>
    <lineage>
        <taxon>Eukaryota</taxon>
        <taxon>Fungi</taxon>
        <taxon>Dikarya</taxon>
        <taxon>Ascomycota</taxon>
        <taxon>Saccharomycotina</taxon>
        <taxon>Saccharomycetes</taxon>
        <taxon>Saccharomycodales</taxon>
        <taxon>Saccharomycodaceae</taxon>
        <taxon>Hanseniaspora</taxon>
    </lineage>
</organism>
<comment type="similarity">
    <text evidence="4">Belongs to the DASH complex DAD3 family.</text>
</comment>
<dbReference type="GO" id="GO:0051301">
    <property type="term" value="P:cell division"/>
    <property type="evidence" value="ECO:0007669"/>
    <property type="project" value="UniProtKB-KW"/>
</dbReference>
<evidence type="ECO:0000313" key="18">
    <source>
        <dbReference type="EMBL" id="OEJ85123.1"/>
    </source>
</evidence>
<evidence type="ECO:0000256" key="9">
    <source>
        <dbReference type="ARBA" id="ARBA00022776"/>
    </source>
</evidence>
<sequence length="90" mass="10208">MDQDDSLTALQETVLGKYRLLADELHTLDDTIKKIINNEHKDEDGNTVRCSPQELLQLVRELEVKMGIAGTLIKGSVYSLILQRAQQEQK</sequence>
<evidence type="ECO:0000256" key="13">
    <source>
        <dbReference type="ARBA" id="ARBA00023242"/>
    </source>
</evidence>
<evidence type="ECO:0000256" key="17">
    <source>
        <dbReference type="ARBA" id="ARBA00044305"/>
    </source>
</evidence>
<dbReference type="GO" id="GO:0072686">
    <property type="term" value="C:mitotic spindle"/>
    <property type="evidence" value="ECO:0007669"/>
    <property type="project" value="InterPro"/>
</dbReference>
<keyword evidence="15" id="KW-0137">Centromere</keyword>
<gene>
    <name evidence="18" type="ORF">AWRI3579_g2029</name>
</gene>
<keyword evidence="7" id="KW-0132">Cell division</keyword>
<keyword evidence="9" id="KW-0498">Mitosis</keyword>
<evidence type="ECO:0000256" key="14">
    <source>
        <dbReference type="ARBA" id="ARBA00023306"/>
    </source>
</evidence>